<comment type="similarity">
    <text evidence="1">Belongs to the 6-phosphogluconate dehydrogenase family.</text>
</comment>
<keyword evidence="2 5" id="KW-0560">Oxidoreductase</keyword>
<evidence type="ECO:0000313" key="5">
    <source>
        <dbReference type="EMBL" id="RIH82853.1"/>
    </source>
</evidence>
<keyword evidence="6" id="KW-1185">Reference proteome</keyword>
<dbReference type="SUPFAM" id="SSF51735">
    <property type="entry name" value="NAD(P)-binding Rossmann-fold domains"/>
    <property type="match status" value="1"/>
</dbReference>
<dbReference type="NCBIfam" id="TIGR00872">
    <property type="entry name" value="gnd_rel"/>
    <property type="match status" value="1"/>
</dbReference>
<reference evidence="5 6" key="1">
    <citation type="submission" date="2018-08" db="EMBL/GenBank/DDBJ databases">
        <title>Meiothermus luteus KCTC 52599 genome sequencing project.</title>
        <authorList>
            <person name="Da Costa M.S."/>
            <person name="Albuquerque L."/>
            <person name="Raposo P."/>
            <person name="Froufe H.J.C."/>
            <person name="Barroso C.S."/>
            <person name="Egas C."/>
        </authorList>
    </citation>
    <scope>NUCLEOTIDE SEQUENCE [LARGE SCALE GENOMIC DNA]</scope>
    <source>
        <strain evidence="5 6">KCTC 52599</strain>
    </source>
</reference>
<name>A0A399EH16_9DEIN</name>
<dbReference type="SUPFAM" id="SSF48179">
    <property type="entry name" value="6-phosphogluconate dehydrogenase C-terminal domain-like"/>
    <property type="match status" value="1"/>
</dbReference>
<dbReference type="PRINTS" id="PR00076">
    <property type="entry name" value="6PGDHDRGNASE"/>
</dbReference>
<dbReference type="Proteomes" id="UP000265800">
    <property type="component" value="Unassembled WGS sequence"/>
</dbReference>
<dbReference type="InterPro" id="IPR002204">
    <property type="entry name" value="3-OH-isobutyrate_DH-rel_CS"/>
</dbReference>
<sequence>MQEIGMVGLGRMGGAMARRLQRKGFQVVGFDQNPQAARAAELVAADTLEHLVSLLSPPRLVWLMLPAGEATEKTLEALAILLAPGDLLVDGGNAYYKDSQRRAAWLAERGLLFADVGVSGGVWGLEEGYGLMVGGPAEVASRLRPFLEALAPSPDSGWVHVGPVGAGHFAKMVHNGIEYGMMQALAEGLHLLQKKREFQIDLAALTQAWRHGTVIRSWLLDLVAQGLAEDPELKEIAPVVADSGEGRWTVQEAVELGVGVPVIAQALFSRFESQDKEGYDRRLLALMRRMFGGHAVERPA</sequence>
<dbReference type="AlphaFoldDB" id="A0A399EH16"/>
<dbReference type="Pfam" id="PF00393">
    <property type="entry name" value="6PGD"/>
    <property type="match status" value="1"/>
</dbReference>
<dbReference type="EMBL" id="QWKZ01000095">
    <property type="protein sequence ID" value="RIH82853.1"/>
    <property type="molecule type" value="Genomic_DNA"/>
</dbReference>
<dbReference type="InterPro" id="IPR013328">
    <property type="entry name" value="6PGD_dom2"/>
</dbReference>
<dbReference type="Gene3D" id="3.40.50.720">
    <property type="entry name" value="NAD(P)-binding Rossmann-like Domain"/>
    <property type="match status" value="1"/>
</dbReference>
<organism evidence="5 6">
    <name type="scientific">Meiothermus luteus</name>
    <dbReference type="NCBI Taxonomy" id="2026184"/>
    <lineage>
        <taxon>Bacteria</taxon>
        <taxon>Thermotogati</taxon>
        <taxon>Deinococcota</taxon>
        <taxon>Deinococci</taxon>
        <taxon>Thermales</taxon>
        <taxon>Thermaceae</taxon>
        <taxon>Meiothermus</taxon>
    </lineage>
</organism>
<dbReference type="InterPro" id="IPR036291">
    <property type="entry name" value="NAD(P)-bd_dom_sf"/>
</dbReference>
<gene>
    <name evidence="5" type="ORF">Mlute_02364</name>
</gene>
<dbReference type="SMART" id="SM01350">
    <property type="entry name" value="6PGD"/>
    <property type="match status" value="1"/>
</dbReference>
<dbReference type="InterPro" id="IPR006115">
    <property type="entry name" value="6PGDH_NADP-bd"/>
</dbReference>
<dbReference type="NCBIfam" id="NF007161">
    <property type="entry name" value="PRK09599.1"/>
    <property type="match status" value="1"/>
</dbReference>
<dbReference type="InterPro" id="IPR006183">
    <property type="entry name" value="Pgluconate_DH"/>
</dbReference>
<keyword evidence="3" id="KW-0311">Gluconate utilization</keyword>
<dbReference type="Pfam" id="PF03446">
    <property type="entry name" value="NAD_binding_2"/>
    <property type="match status" value="1"/>
</dbReference>
<protein>
    <submittedName>
        <fullName evidence="5">6-phosphogluconate dehydrogenase, NAD(+)-dependent, decarboxylating</fullName>
        <ecNumber evidence="5">1.1.1.343</ecNumber>
    </submittedName>
</protein>
<dbReference type="GO" id="GO:0050661">
    <property type="term" value="F:NADP binding"/>
    <property type="evidence" value="ECO:0007669"/>
    <property type="project" value="InterPro"/>
</dbReference>
<evidence type="ECO:0000256" key="2">
    <source>
        <dbReference type="ARBA" id="ARBA00023002"/>
    </source>
</evidence>
<comment type="caution">
    <text evidence="5">The sequence shown here is derived from an EMBL/GenBank/DDBJ whole genome shotgun (WGS) entry which is preliminary data.</text>
</comment>
<evidence type="ECO:0000259" key="4">
    <source>
        <dbReference type="SMART" id="SM01350"/>
    </source>
</evidence>
<dbReference type="GO" id="GO:0016054">
    <property type="term" value="P:organic acid catabolic process"/>
    <property type="evidence" value="ECO:0007669"/>
    <property type="project" value="UniProtKB-ARBA"/>
</dbReference>
<dbReference type="GO" id="GO:0019521">
    <property type="term" value="P:D-gluconate metabolic process"/>
    <property type="evidence" value="ECO:0007669"/>
    <property type="project" value="UniProtKB-KW"/>
</dbReference>
<dbReference type="InterPro" id="IPR008927">
    <property type="entry name" value="6-PGluconate_DH-like_C_sf"/>
</dbReference>
<feature type="domain" description="6-phosphogluconate dehydrogenase C-terminal" evidence="4">
    <location>
        <begin position="167"/>
        <end position="299"/>
    </location>
</feature>
<dbReference type="GO" id="GO:0006098">
    <property type="term" value="P:pentose-phosphate shunt"/>
    <property type="evidence" value="ECO:0007669"/>
    <property type="project" value="InterPro"/>
</dbReference>
<dbReference type="EC" id="1.1.1.343" evidence="5"/>
<dbReference type="Gene3D" id="1.10.1040.10">
    <property type="entry name" value="N-(1-d-carboxylethyl)-l-norvaline Dehydrogenase, domain 2"/>
    <property type="match status" value="1"/>
</dbReference>
<accession>A0A399EH16</accession>
<evidence type="ECO:0000256" key="3">
    <source>
        <dbReference type="ARBA" id="ARBA00023064"/>
    </source>
</evidence>
<dbReference type="RefSeq" id="WP_220452081.1">
    <property type="nucleotide sequence ID" value="NZ_QWKZ01000095.1"/>
</dbReference>
<evidence type="ECO:0000256" key="1">
    <source>
        <dbReference type="ARBA" id="ARBA00008419"/>
    </source>
</evidence>
<dbReference type="InterPro" id="IPR006114">
    <property type="entry name" value="6PGDH_C"/>
</dbReference>
<proteinExistence type="inferred from homology"/>
<evidence type="ECO:0000313" key="6">
    <source>
        <dbReference type="Proteomes" id="UP000265800"/>
    </source>
</evidence>
<dbReference type="PANTHER" id="PTHR11811">
    <property type="entry name" value="6-PHOSPHOGLUCONATE DEHYDROGENASE"/>
    <property type="match status" value="1"/>
</dbReference>
<dbReference type="PROSITE" id="PS00895">
    <property type="entry name" value="3_HYDROXYISOBUT_DH"/>
    <property type="match status" value="1"/>
</dbReference>
<dbReference type="InterPro" id="IPR004849">
    <property type="entry name" value="6DGDH_YqeC"/>
</dbReference>
<dbReference type="GO" id="GO:0004616">
    <property type="term" value="F:phosphogluconate dehydrogenase (decarboxylating) activity"/>
    <property type="evidence" value="ECO:0007669"/>
    <property type="project" value="InterPro"/>
</dbReference>